<reference evidence="8 9" key="2">
    <citation type="journal article" date="2015" name="Antonie Van Leeuwenhoek">
        <title>Ecophysiological diversity of a novel member of the genus Alteromonas, and description of Alteromonas mediterranea sp. nov.</title>
        <authorList>
            <person name="Ivanova E.P."/>
            <person name="Lopez-Perez M."/>
            <person name="Zabalos M."/>
            <person name="Nguyen S.H."/>
            <person name="Webb H.K."/>
            <person name="Ryan J."/>
            <person name="Lagutin K."/>
            <person name="Vyssotski M."/>
            <person name="Crawford R.J."/>
            <person name="Rodriguez-Valera F."/>
        </authorList>
    </citation>
    <scope>NUCLEOTIDE SEQUENCE [LARGE SCALE GENOMIC DNA]</scope>
    <source>
        <strain evidence="9">DSM 17117 / CIP 110805 / LMG 28347 / Deep ecotype</strain>
    </source>
</reference>
<dbReference type="Pfam" id="PF04138">
    <property type="entry name" value="GtrA_DPMS_TM"/>
    <property type="match status" value="1"/>
</dbReference>
<feature type="transmembrane region" description="Helical" evidence="6">
    <location>
        <begin position="12"/>
        <end position="34"/>
    </location>
</feature>
<proteinExistence type="inferred from homology"/>
<dbReference type="GO" id="GO:0000271">
    <property type="term" value="P:polysaccharide biosynthetic process"/>
    <property type="evidence" value="ECO:0007669"/>
    <property type="project" value="InterPro"/>
</dbReference>
<gene>
    <name evidence="8" type="ordered locus">MADE_1011475</name>
</gene>
<evidence type="ECO:0000256" key="2">
    <source>
        <dbReference type="ARBA" id="ARBA00009399"/>
    </source>
</evidence>
<dbReference type="PANTHER" id="PTHR38459">
    <property type="entry name" value="PROPHAGE BACTOPRENOL-LINKED GLUCOSE TRANSLOCASE HOMOLOG"/>
    <property type="match status" value="1"/>
</dbReference>
<dbReference type="Proteomes" id="UP000001870">
    <property type="component" value="Chromosome"/>
</dbReference>
<feature type="transmembrane region" description="Helical" evidence="6">
    <location>
        <begin position="40"/>
        <end position="57"/>
    </location>
</feature>
<keyword evidence="5 6" id="KW-0472">Membrane</keyword>
<dbReference type="HOGENOM" id="CLU_083873_6_5_6"/>
<comment type="subcellular location">
    <subcellularLocation>
        <location evidence="1">Membrane</location>
        <topology evidence="1">Multi-pass membrane protein</topology>
    </subcellularLocation>
</comment>
<evidence type="ECO:0000256" key="6">
    <source>
        <dbReference type="SAM" id="Phobius"/>
    </source>
</evidence>
<accession>F2G531</accession>
<dbReference type="EMBL" id="CP001103">
    <property type="protein sequence ID" value="AEA98431.2"/>
    <property type="molecule type" value="Genomic_DNA"/>
</dbReference>
<feature type="transmembrane region" description="Helical" evidence="6">
    <location>
        <begin position="77"/>
        <end position="98"/>
    </location>
</feature>
<keyword evidence="3 6" id="KW-0812">Transmembrane</keyword>
<feature type="transmembrane region" description="Helical" evidence="6">
    <location>
        <begin position="104"/>
        <end position="126"/>
    </location>
</feature>
<evidence type="ECO:0000313" key="9">
    <source>
        <dbReference type="Proteomes" id="UP000001870"/>
    </source>
</evidence>
<organism evidence="8 9">
    <name type="scientific">Alteromonas mediterranea (strain DSM 17117 / CIP 110805 / LMG 28347 / Deep ecotype)</name>
    <dbReference type="NCBI Taxonomy" id="1774373"/>
    <lineage>
        <taxon>Bacteria</taxon>
        <taxon>Pseudomonadati</taxon>
        <taxon>Pseudomonadota</taxon>
        <taxon>Gammaproteobacteria</taxon>
        <taxon>Alteromonadales</taxon>
        <taxon>Alteromonadaceae</taxon>
        <taxon>Alteromonas/Salinimonas group</taxon>
        <taxon>Alteromonas</taxon>
    </lineage>
</organism>
<keyword evidence="9" id="KW-1185">Reference proteome</keyword>
<evidence type="ECO:0000259" key="7">
    <source>
        <dbReference type="Pfam" id="PF04138"/>
    </source>
</evidence>
<evidence type="ECO:0000256" key="3">
    <source>
        <dbReference type="ARBA" id="ARBA00022692"/>
    </source>
</evidence>
<dbReference type="AlphaFoldDB" id="F2G531"/>
<dbReference type="GO" id="GO:0005886">
    <property type="term" value="C:plasma membrane"/>
    <property type="evidence" value="ECO:0007669"/>
    <property type="project" value="TreeGrafter"/>
</dbReference>
<evidence type="ECO:0000313" key="8">
    <source>
        <dbReference type="EMBL" id="AEA98431.2"/>
    </source>
</evidence>
<dbReference type="InterPro" id="IPR007267">
    <property type="entry name" value="GtrA_DPMS_TM"/>
</dbReference>
<dbReference type="KEGG" id="amc:MADE_1011475"/>
<sequence>MIKTSFITQLARFLLVGGIATAVHSSVYFCIVAINESWPFIANFAGYFVAVIFSFFGQKHFTFKNREAATKQTVSKFLFSSMLGLGLNSIWVFFVVSLLNLHPYYALIGIAVVTPAISFVLLKYWVFKEKKLIGNYSKNVG</sequence>
<reference evidence="8 9" key="1">
    <citation type="journal article" date="2008" name="ISME J.">
        <title>Comparative genomics of two ecotypes of the marine planktonic copiotroph Alteromonas macleodii suggests alternative lifestyles associated with different kinds of particulate organic matter.</title>
        <authorList>
            <person name="Ivars-Martinez E."/>
            <person name="Martin-Cuadrado A.B."/>
            <person name="D'Auria G."/>
            <person name="Mira A."/>
            <person name="Ferriera S."/>
            <person name="Johnson J."/>
            <person name="Friedman R."/>
            <person name="Rodriguez-Valera F."/>
        </authorList>
    </citation>
    <scope>NUCLEOTIDE SEQUENCE [LARGE SCALE GENOMIC DNA]</scope>
    <source>
        <strain evidence="9">DSM 17117 / CIP 110805 / LMG 28347 / Deep ecotype</strain>
    </source>
</reference>
<dbReference type="PANTHER" id="PTHR38459:SF1">
    <property type="entry name" value="PROPHAGE BACTOPRENOL-LINKED GLUCOSE TRANSLOCASE HOMOLOG"/>
    <property type="match status" value="1"/>
</dbReference>
<protein>
    <recommendedName>
        <fullName evidence="7">GtrA/DPMS transmembrane domain-containing protein</fullName>
    </recommendedName>
</protein>
<name>F2G531_ALTMD</name>
<evidence type="ECO:0000256" key="4">
    <source>
        <dbReference type="ARBA" id="ARBA00022989"/>
    </source>
</evidence>
<feature type="domain" description="GtrA/DPMS transmembrane" evidence="7">
    <location>
        <begin position="12"/>
        <end position="127"/>
    </location>
</feature>
<keyword evidence="4 6" id="KW-1133">Transmembrane helix</keyword>
<dbReference type="RefSeq" id="WP_023559798.1">
    <property type="nucleotide sequence ID" value="NC_011138.3"/>
</dbReference>
<evidence type="ECO:0000256" key="5">
    <source>
        <dbReference type="ARBA" id="ARBA00023136"/>
    </source>
</evidence>
<comment type="similarity">
    <text evidence="2">Belongs to the GtrA family.</text>
</comment>
<dbReference type="InterPro" id="IPR051401">
    <property type="entry name" value="GtrA_CellWall_Glycosyl"/>
</dbReference>
<evidence type="ECO:0000256" key="1">
    <source>
        <dbReference type="ARBA" id="ARBA00004141"/>
    </source>
</evidence>